<dbReference type="EMBL" id="MECQ01000001">
    <property type="protein sequence ID" value="ODV55845.1"/>
    <property type="molecule type" value="Genomic_DNA"/>
</dbReference>
<dbReference type="Proteomes" id="UP000094784">
    <property type="component" value="Unassembled WGS sequence"/>
</dbReference>
<sequence length="176" mass="20916">MEKRIYRFFIDYEKEERWVNEMAERGWNLKKAVVGYFVFEKGMPQQYIYRNEFVSRKSKDYFEFLEAMNIECVHKFGVWAYYRKPKAEGPFELFSDTTSKISYLKSMNRIFIVLLLFNIVAGLYNFSMGAWGPSVTIVNTSVGCLNFIVSIMLCISILKNENRKKRLKENLHIFEG</sequence>
<keyword evidence="1" id="KW-0472">Membrane</keyword>
<feature type="transmembrane region" description="Helical" evidence="1">
    <location>
        <begin position="137"/>
        <end position="158"/>
    </location>
</feature>
<dbReference type="AlphaFoldDB" id="A0A1E4R5U2"/>
<comment type="caution">
    <text evidence="2">The sequence shown here is derived from an EMBL/GenBank/DDBJ whole genome shotgun (WGS) entry which is preliminary data.</text>
</comment>
<keyword evidence="1" id="KW-0812">Transmembrane</keyword>
<reference evidence="2 3" key="1">
    <citation type="submission" date="2016-09" db="EMBL/GenBank/DDBJ databases">
        <title>Draft genome sequence of the soil isolate, Lysinibacillus fusiformis M5, a potential hypoxanthine producer.</title>
        <authorList>
            <person name="Gallegos-Monterrosa R."/>
            <person name="Maroti G."/>
            <person name="Balint B."/>
            <person name="Kovacs A.T."/>
        </authorList>
    </citation>
    <scope>NUCLEOTIDE SEQUENCE [LARGE SCALE GENOMIC DNA]</scope>
    <source>
        <strain evidence="2 3">M5</strain>
    </source>
</reference>
<evidence type="ECO:0000313" key="2">
    <source>
        <dbReference type="EMBL" id="ODV55845.1"/>
    </source>
</evidence>
<feature type="transmembrane region" description="Helical" evidence="1">
    <location>
        <begin position="110"/>
        <end position="131"/>
    </location>
</feature>
<gene>
    <name evidence="2" type="ORF">BG258_07970</name>
</gene>
<name>A0A1E4R5U2_9BACI</name>
<organism evidence="2 3">
    <name type="scientific">Lysinibacillus fusiformis</name>
    <dbReference type="NCBI Taxonomy" id="28031"/>
    <lineage>
        <taxon>Bacteria</taxon>
        <taxon>Bacillati</taxon>
        <taxon>Bacillota</taxon>
        <taxon>Bacilli</taxon>
        <taxon>Bacillales</taxon>
        <taxon>Bacillaceae</taxon>
        <taxon>Lysinibacillus</taxon>
    </lineage>
</organism>
<dbReference type="InterPro" id="IPR021359">
    <property type="entry name" value="DUF2812"/>
</dbReference>
<evidence type="ECO:0000256" key="1">
    <source>
        <dbReference type="SAM" id="Phobius"/>
    </source>
</evidence>
<evidence type="ECO:0008006" key="4">
    <source>
        <dbReference type="Google" id="ProtNLM"/>
    </source>
</evidence>
<dbReference type="RefSeq" id="WP_069480887.1">
    <property type="nucleotide sequence ID" value="NZ_KV766182.1"/>
</dbReference>
<evidence type="ECO:0000313" key="3">
    <source>
        <dbReference type="Proteomes" id="UP000094784"/>
    </source>
</evidence>
<keyword evidence="1" id="KW-1133">Transmembrane helix</keyword>
<proteinExistence type="predicted"/>
<accession>A0A1E4R5U2</accession>
<protein>
    <recommendedName>
        <fullName evidence="4">DUF2812 domain-containing protein</fullName>
    </recommendedName>
</protein>
<dbReference type="OrthoDB" id="8757095at2"/>
<dbReference type="Pfam" id="PF11193">
    <property type="entry name" value="DUF2812"/>
    <property type="match status" value="1"/>
</dbReference>